<dbReference type="GO" id="GO:0003677">
    <property type="term" value="F:DNA binding"/>
    <property type="evidence" value="ECO:0007669"/>
    <property type="project" value="UniProtKB-KW"/>
</dbReference>
<evidence type="ECO:0000256" key="14">
    <source>
        <dbReference type="ARBA" id="ARBA00048988"/>
    </source>
</evidence>
<dbReference type="GO" id="GO:0005829">
    <property type="term" value="C:cytosol"/>
    <property type="evidence" value="ECO:0007669"/>
    <property type="project" value="TreeGrafter"/>
</dbReference>
<evidence type="ECO:0000256" key="13">
    <source>
        <dbReference type="ARBA" id="ARBA00034808"/>
    </source>
</evidence>
<dbReference type="InterPro" id="IPR000212">
    <property type="entry name" value="DNA_helicase_UvrD/REP"/>
</dbReference>
<keyword evidence="10" id="KW-0234">DNA repair</keyword>
<evidence type="ECO:0000256" key="7">
    <source>
        <dbReference type="ARBA" id="ARBA00022839"/>
    </source>
</evidence>
<evidence type="ECO:0000259" key="16">
    <source>
        <dbReference type="PROSITE" id="PS51198"/>
    </source>
</evidence>
<dbReference type="GO" id="GO:0000725">
    <property type="term" value="P:recombinational repair"/>
    <property type="evidence" value="ECO:0007669"/>
    <property type="project" value="TreeGrafter"/>
</dbReference>
<comment type="catalytic activity">
    <reaction evidence="12">
        <text>Couples ATP hydrolysis with the unwinding of duplex DNA by translocating in the 3'-5' direction.</text>
        <dbReference type="EC" id="5.6.2.4"/>
    </reaction>
</comment>
<dbReference type="InterPro" id="IPR014016">
    <property type="entry name" value="UvrD-like_ATP-bd"/>
</dbReference>
<keyword evidence="5 15" id="KW-0378">Hydrolase</keyword>
<dbReference type="InterPro" id="IPR014017">
    <property type="entry name" value="DNA_helicase_UvrD-like_C"/>
</dbReference>
<dbReference type="SUPFAM" id="SSF52540">
    <property type="entry name" value="P-loop containing nucleoside triphosphate hydrolases"/>
    <property type="match status" value="1"/>
</dbReference>
<proteinExistence type="inferred from homology"/>
<dbReference type="GO" id="GO:0033202">
    <property type="term" value="C:DNA helicase complex"/>
    <property type="evidence" value="ECO:0007669"/>
    <property type="project" value="TreeGrafter"/>
</dbReference>
<dbReference type="EC" id="5.6.2.4" evidence="13"/>
<evidence type="ECO:0000256" key="4">
    <source>
        <dbReference type="ARBA" id="ARBA00022763"/>
    </source>
</evidence>
<dbReference type="GO" id="GO:0005524">
    <property type="term" value="F:ATP binding"/>
    <property type="evidence" value="ECO:0007669"/>
    <property type="project" value="UniProtKB-UniRule"/>
</dbReference>
<gene>
    <name evidence="18" type="ORF">EBQ10_03225</name>
</gene>
<evidence type="ECO:0000256" key="5">
    <source>
        <dbReference type="ARBA" id="ARBA00022801"/>
    </source>
</evidence>
<reference evidence="18 19" key="1">
    <citation type="submission" date="2018-11" db="EMBL/GenBank/DDBJ databases">
        <title>Multidrug-resistant genes are associated with an 42-kb island TGI1 carrying a complex class 1 integron in a Trueperella pyogenes.</title>
        <authorList>
            <person name="Dong W."/>
        </authorList>
    </citation>
    <scope>NUCLEOTIDE SEQUENCE [LARGE SCALE GENOMIC DNA]</scope>
    <source>
        <strain evidence="18 19">TP4</strain>
    </source>
</reference>
<keyword evidence="9" id="KW-0238">DNA-binding</keyword>
<evidence type="ECO:0000256" key="10">
    <source>
        <dbReference type="ARBA" id="ARBA00023204"/>
    </source>
</evidence>
<evidence type="ECO:0000256" key="8">
    <source>
        <dbReference type="ARBA" id="ARBA00022840"/>
    </source>
</evidence>
<feature type="binding site" evidence="15">
    <location>
        <begin position="70"/>
        <end position="77"/>
    </location>
    <ligand>
        <name>ATP</name>
        <dbReference type="ChEBI" id="CHEBI:30616"/>
    </ligand>
</feature>
<dbReference type="PANTHER" id="PTHR11070:SF59">
    <property type="entry name" value="DNA 3'-5' HELICASE"/>
    <property type="match status" value="1"/>
</dbReference>
<evidence type="ECO:0000313" key="18">
    <source>
        <dbReference type="EMBL" id="AZR06401.1"/>
    </source>
</evidence>
<feature type="domain" description="UvrD-like helicase C-terminal" evidence="17">
    <location>
        <begin position="358"/>
        <end position="655"/>
    </location>
</feature>
<organism evidence="18 19">
    <name type="scientific">Trueperella pyogenes</name>
    <dbReference type="NCBI Taxonomy" id="1661"/>
    <lineage>
        <taxon>Bacteria</taxon>
        <taxon>Bacillati</taxon>
        <taxon>Actinomycetota</taxon>
        <taxon>Actinomycetes</taxon>
        <taxon>Actinomycetales</taxon>
        <taxon>Actinomycetaceae</taxon>
        <taxon>Trueperella</taxon>
    </lineage>
</organism>
<protein>
    <recommendedName>
        <fullName evidence="13">DNA 3'-5' helicase</fullName>
        <ecNumber evidence="13">5.6.2.4</ecNumber>
    </recommendedName>
</protein>
<keyword evidence="7" id="KW-0269">Exonuclease</keyword>
<dbReference type="Pfam" id="PF12705">
    <property type="entry name" value="PDDEXK_1"/>
    <property type="match status" value="1"/>
</dbReference>
<dbReference type="EMBL" id="CP033905">
    <property type="protein sequence ID" value="AZR06401.1"/>
    <property type="molecule type" value="Genomic_DNA"/>
</dbReference>
<keyword evidence="4" id="KW-0227">DNA damage</keyword>
<dbReference type="InterPro" id="IPR038726">
    <property type="entry name" value="PDDEXK_AddAB-type"/>
</dbReference>
<dbReference type="PROSITE" id="PS51198">
    <property type="entry name" value="UVRD_HELICASE_ATP_BIND"/>
    <property type="match status" value="1"/>
</dbReference>
<accession>A0A3S9QK72</accession>
<dbReference type="InterPro" id="IPR027417">
    <property type="entry name" value="P-loop_NTPase"/>
</dbReference>
<sequence>MLISIAFLQYLLWQYGTSAGCLRRRRRQSISSVAEILSEHGSRLDAMNKWDESQRAVLELRAPCVVSVIGAPGTGKTSLAVELAVRIMRKDPQAQVAVLSPDRRAASDLRNRIGVELGYLPGSLHVQSLTAFGFGIVSSYSQFIGRREPELISGPAQDALIKEQFELAIELGQEGFDEESARLPAYRAEFRDLLTRAAELEISPKQLRALAERYNEESWKLGADLITDYEKALATQSAVGHANPDLVDHARVLTQAATMLRGWEHATPLGEGRLDIAKPHWDWVIVDDVQNATLAVRTLLRALREDGASVVTFGDPDVAVQGFRGGIAHLPALLTKPARGGGIGAERMILSTRYRAGGQILQTVEKIVSGVHTAGVGKHRAARYAGEADTRVRAVAFPHEDEELAFIATELRRLHLFQGVPYSHMAVITRSTSAYPAIRRSLIHYGIPVQTIVNTRPLREQRAVAALIDLIEIALADGEIGAERIEAMLTGVLFAIDSVQLRRLRRELRGWELAAGGRRSHAELLEDIVLGGEISAKVPEFARVSAVLDAIRRADAHGLGEEVLWAAWDGVGVAQRWREQALAGGPEGDVADEDLDAVLALFRIAQRQADRDVTNATTRALLELLENQDLPEDSIARMGAGADEVALVSPAATIGREWSHVAIVGLNDGAWPNTQLRNPLTKVPKLVNIVVGSAMAGAEVEPTQLVRDVIDDELRMLGQAVSRAREEVIFTAQEQDGVRPSRFLSWLFPELPRAETIPTTLDEGSLVGQLRQADKSGHPELERAAQALLAELAAAGIRVADPSTWVDQFELSTDAPVIEGASGISPSRVESLLTCPLAAFLDQSNARSEDTGSALDIGTLIHALAEHYPAGPRAAIEEEFERRIVQIEFPDGLEGQRLAERVRAMVDKLCSYLESRPGAALVEQSAKATVVNGGNEINVRARIDRLEEVAGGVRIVDFKTGKTAITKEAAKTNPQLRLYQWLVGNGGLQNISTSIGAQLVYVGTSTKEPTIREQQALTPEDAKDTLTMICRADEAQRGPDFAALTGPQCLTCAYSASCPAQGTGRIFS</sequence>
<dbReference type="Gene3D" id="3.90.320.10">
    <property type="match status" value="1"/>
</dbReference>
<keyword evidence="6 15" id="KW-0347">Helicase</keyword>
<dbReference type="Proteomes" id="UP000275951">
    <property type="component" value="Chromosome"/>
</dbReference>
<dbReference type="PROSITE" id="PS51217">
    <property type="entry name" value="UVRD_HELICASE_CTER"/>
    <property type="match status" value="1"/>
</dbReference>
<dbReference type="Gene3D" id="3.40.50.300">
    <property type="entry name" value="P-loop containing nucleotide triphosphate hydrolases"/>
    <property type="match status" value="2"/>
</dbReference>
<dbReference type="AlphaFoldDB" id="A0A3S9QK72"/>
<dbReference type="InterPro" id="IPR013986">
    <property type="entry name" value="DExx_box_DNA_helicase_dom_sf"/>
</dbReference>
<evidence type="ECO:0000256" key="12">
    <source>
        <dbReference type="ARBA" id="ARBA00034617"/>
    </source>
</evidence>
<dbReference type="PANTHER" id="PTHR11070">
    <property type="entry name" value="UVRD / RECB / PCRA DNA HELICASE FAMILY MEMBER"/>
    <property type="match status" value="1"/>
</dbReference>
<evidence type="ECO:0000313" key="19">
    <source>
        <dbReference type="Proteomes" id="UP000275951"/>
    </source>
</evidence>
<evidence type="ECO:0000256" key="15">
    <source>
        <dbReference type="PROSITE-ProRule" id="PRU00560"/>
    </source>
</evidence>
<keyword evidence="11" id="KW-0413">Isomerase</keyword>
<evidence type="ECO:0000259" key="17">
    <source>
        <dbReference type="PROSITE" id="PS51217"/>
    </source>
</evidence>
<evidence type="ECO:0000256" key="1">
    <source>
        <dbReference type="ARBA" id="ARBA00009922"/>
    </source>
</evidence>
<evidence type="ECO:0000256" key="3">
    <source>
        <dbReference type="ARBA" id="ARBA00022741"/>
    </source>
</evidence>
<keyword evidence="2" id="KW-0540">Nuclease</keyword>
<feature type="domain" description="UvrD-like helicase ATP-binding" evidence="16">
    <location>
        <begin position="49"/>
        <end position="357"/>
    </location>
</feature>
<dbReference type="Pfam" id="PF00580">
    <property type="entry name" value="UvrD-helicase"/>
    <property type="match status" value="1"/>
</dbReference>
<dbReference type="GO" id="GO:0043138">
    <property type="term" value="F:3'-5' DNA helicase activity"/>
    <property type="evidence" value="ECO:0007669"/>
    <property type="project" value="UniProtKB-EC"/>
</dbReference>
<comment type="catalytic activity">
    <reaction evidence="14">
        <text>ATP + H2O = ADP + phosphate + H(+)</text>
        <dbReference type="Rhea" id="RHEA:13065"/>
        <dbReference type="ChEBI" id="CHEBI:15377"/>
        <dbReference type="ChEBI" id="CHEBI:15378"/>
        <dbReference type="ChEBI" id="CHEBI:30616"/>
        <dbReference type="ChEBI" id="CHEBI:43474"/>
        <dbReference type="ChEBI" id="CHEBI:456216"/>
        <dbReference type="EC" id="5.6.2.4"/>
    </reaction>
</comment>
<evidence type="ECO:0000256" key="9">
    <source>
        <dbReference type="ARBA" id="ARBA00023125"/>
    </source>
</evidence>
<dbReference type="InterPro" id="IPR011604">
    <property type="entry name" value="PDDEXK-like_dom_sf"/>
</dbReference>
<keyword evidence="3 15" id="KW-0547">Nucleotide-binding</keyword>
<dbReference type="Gene3D" id="1.10.10.160">
    <property type="match status" value="1"/>
</dbReference>
<name>A0A3S9QK72_9ACTO</name>
<evidence type="ECO:0000256" key="11">
    <source>
        <dbReference type="ARBA" id="ARBA00023235"/>
    </source>
</evidence>
<evidence type="ECO:0000256" key="6">
    <source>
        <dbReference type="ARBA" id="ARBA00022806"/>
    </source>
</evidence>
<keyword evidence="8 15" id="KW-0067">ATP-binding</keyword>
<dbReference type="Gene3D" id="1.10.486.10">
    <property type="entry name" value="PCRA, domain 4"/>
    <property type="match status" value="1"/>
</dbReference>
<comment type="similarity">
    <text evidence="1">Belongs to the helicase family. UvrD subfamily.</text>
</comment>
<dbReference type="GO" id="GO:0004527">
    <property type="term" value="F:exonuclease activity"/>
    <property type="evidence" value="ECO:0007669"/>
    <property type="project" value="UniProtKB-KW"/>
</dbReference>
<evidence type="ECO:0000256" key="2">
    <source>
        <dbReference type="ARBA" id="ARBA00022722"/>
    </source>
</evidence>